<dbReference type="InterPro" id="IPR000595">
    <property type="entry name" value="cNMP-bd_dom"/>
</dbReference>
<evidence type="ECO:0000259" key="1">
    <source>
        <dbReference type="PROSITE" id="PS50042"/>
    </source>
</evidence>
<evidence type="ECO:0000313" key="2">
    <source>
        <dbReference type="EMBL" id="GAK57824.1"/>
    </source>
</evidence>
<dbReference type="InterPro" id="IPR018488">
    <property type="entry name" value="cNMP-bd_CS"/>
</dbReference>
<dbReference type="Proteomes" id="UP000030661">
    <property type="component" value="Unassembled WGS sequence"/>
</dbReference>
<protein>
    <submittedName>
        <fullName evidence="2">Cyclic nucleotide-binding protein</fullName>
    </submittedName>
</protein>
<dbReference type="EMBL" id="DF820466">
    <property type="protein sequence ID" value="GAK57824.1"/>
    <property type="molecule type" value="Genomic_DNA"/>
</dbReference>
<dbReference type="Gene3D" id="1.25.40.10">
    <property type="entry name" value="Tetratricopeptide repeat domain"/>
    <property type="match status" value="1"/>
</dbReference>
<reference evidence="2" key="1">
    <citation type="journal article" date="2015" name="PeerJ">
        <title>First genomic representation of candidate bacterial phylum KSB3 points to enhanced environmental sensing as a trigger of wastewater bulking.</title>
        <authorList>
            <person name="Sekiguchi Y."/>
            <person name="Ohashi A."/>
            <person name="Parks D.H."/>
            <person name="Yamauchi T."/>
            <person name="Tyson G.W."/>
            <person name="Hugenholtz P."/>
        </authorList>
    </citation>
    <scope>NUCLEOTIDE SEQUENCE [LARGE SCALE GENOMIC DNA]</scope>
</reference>
<accession>A0A081BZR9</accession>
<dbReference type="InterPro" id="IPR050503">
    <property type="entry name" value="cAMP-dep_PK_reg_su-like"/>
</dbReference>
<dbReference type="InterPro" id="IPR011990">
    <property type="entry name" value="TPR-like_helical_dom_sf"/>
</dbReference>
<dbReference type="SUPFAM" id="SSF48452">
    <property type="entry name" value="TPR-like"/>
    <property type="match status" value="1"/>
</dbReference>
<dbReference type="PROSITE" id="PS50042">
    <property type="entry name" value="CNMP_BINDING_3"/>
    <property type="match status" value="1"/>
</dbReference>
<dbReference type="GO" id="GO:0005829">
    <property type="term" value="C:cytosol"/>
    <property type="evidence" value="ECO:0007669"/>
    <property type="project" value="TreeGrafter"/>
</dbReference>
<dbReference type="Gene3D" id="2.60.120.10">
    <property type="entry name" value="Jelly Rolls"/>
    <property type="match status" value="1"/>
</dbReference>
<dbReference type="PANTHER" id="PTHR11635">
    <property type="entry name" value="CAMP-DEPENDENT PROTEIN KINASE REGULATORY CHAIN"/>
    <property type="match status" value="1"/>
</dbReference>
<keyword evidence="3" id="KW-1185">Reference proteome</keyword>
<dbReference type="eggNOG" id="COG0664">
    <property type="taxonomic scope" value="Bacteria"/>
</dbReference>
<feature type="domain" description="Cyclic nucleotide-binding" evidence="1">
    <location>
        <begin position="163"/>
        <end position="276"/>
    </location>
</feature>
<evidence type="ECO:0000313" key="3">
    <source>
        <dbReference type="Proteomes" id="UP000030661"/>
    </source>
</evidence>
<dbReference type="SMART" id="SM00100">
    <property type="entry name" value="cNMP"/>
    <property type="match status" value="1"/>
</dbReference>
<dbReference type="AlphaFoldDB" id="A0A081BZR9"/>
<organism evidence="2">
    <name type="scientific">Vecturithrix granuli</name>
    <dbReference type="NCBI Taxonomy" id="1499967"/>
    <lineage>
        <taxon>Bacteria</taxon>
        <taxon>Candidatus Moduliflexota</taxon>
        <taxon>Candidatus Vecturitrichia</taxon>
        <taxon>Candidatus Vecturitrichales</taxon>
        <taxon>Candidatus Vecturitrichaceae</taxon>
        <taxon>Candidatus Vecturithrix</taxon>
    </lineage>
</organism>
<dbReference type="STRING" id="1499967.U27_04791"/>
<dbReference type="PANTHER" id="PTHR11635:SF152">
    <property type="entry name" value="CAMP-DEPENDENT PROTEIN KINASE TYPE I REGULATORY SUBUNIT-RELATED"/>
    <property type="match status" value="1"/>
</dbReference>
<gene>
    <name evidence="2" type="ORF">U27_04791</name>
</gene>
<dbReference type="PROSITE" id="PS00888">
    <property type="entry name" value="CNMP_BINDING_1"/>
    <property type="match status" value="1"/>
</dbReference>
<dbReference type="InterPro" id="IPR018490">
    <property type="entry name" value="cNMP-bd_dom_sf"/>
</dbReference>
<dbReference type="HOGENOM" id="CLU_893279_0_0_0"/>
<dbReference type="PRINTS" id="PR00103">
    <property type="entry name" value="CAMPKINASE"/>
</dbReference>
<proteinExistence type="predicted"/>
<dbReference type="GO" id="GO:0005952">
    <property type="term" value="C:cAMP-dependent protein kinase complex"/>
    <property type="evidence" value="ECO:0007669"/>
    <property type="project" value="InterPro"/>
</dbReference>
<name>A0A081BZR9_VECG1</name>
<dbReference type="SUPFAM" id="SSF51206">
    <property type="entry name" value="cAMP-binding domain-like"/>
    <property type="match status" value="1"/>
</dbReference>
<sequence length="311" mass="35441">MATYRNQTICSEKRAVKEQEIEYYQRIIQKFPPTTPFSINAHIKLGKLYAALGNTESAIQEYSLAATQYVQNGTVIKAMAVNKMIAMLDPQQQDILSQSSHLYFHQGQAVKTVVPENIEYSLDDQEETTFPEYEHDHHDEIFFFSEEHPPKTELAKKLALIPLFSHLTEIERQKIAEFLSPVHIKAGEAIITEGESGDCMYLIQAGEVAIYTSLMIPENQHTGVDLEEKVQLALLKEGDFFGEQALITNEPRNATVIALTDIQLWRFSKPDLNVILKQYPRIGSVLLHHHQQRIANALECLHAAFQRIRNP</sequence>
<dbReference type="CDD" id="cd00038">
    <property type="entry name" value="CAP_ED"/>
    <property type="match status" value="1"/>
</dbReference>
<dbReference type="Pfam" id="PF00027">
    <property type="entry name" value="cNMP_binding"/>
    <property type="match status" value="1"/>
</dbReference>
<dbReference type="InterPro" id="IPR014710">
    <property type="entry name" value="RmlC-like_jellyroll"/>
</dbReference>